<dbReference type="AlphaFoldDB" id="A0A1Y1S9X4"/>
<dbReference type="OrthoDB" id="7821534at2"/>
<dbReference type="SUPFAM" id="SSF56059">
    <property type="entry name" value="Glutathione synthetase ATP-binding domain-like"/>
    <property type="match status" value="1"/>
</dbReference>
<accession>A0A1Y1S9X4</accession>
<protein>
    <submittedName>
        <fullName evidence="4">RimK domain-containing protein ATP-grasp</fullName>
    </submittedName>
</protein>
<dbReference type="PANTHER" id="PTHR21621:SF0">
    <property type="entry name" value="BETA-CITRYLGLUTAMATE SYNTHASE B-RELATED"/>
    <property type="match status" value="1"/>
</dbReference>
<dbReference type="GO" id="GO:0046872">
    <property type="term" value="F:metal ion binding"/>
    <property type="evidence" value="ECO:0007669"/>
    <property type="project" value="InterPro"/>
</dbReference>
<dbReference type="Pfam" id="PF08443">
    <property type="entry name" value="RimK"/>
    <property type="match status" value="1"/>
</dbReference>
<sequence length="298" mass="31980">MSDPRIAVIGIPGKWSTEVLADALHARSGFRHVVDMADVSLDLNNQRLLHNGLDLCELDGLIVKKISAQYSPTTLDRLELLRVAESRGVRVFSGVDNMLGLVNRLSCTTQLREAGAPMPATCVSESPEAIREAVARFGSAVAKPLYSTKARGMEVWQASDSDLDTKIRAFQKANPMMYVQQKLDLSGQDLGMVFLGGEYLCTYARVAAGDTWNTTIHSGGKYAAYDPDARLIQLADNAQEPFAMDFTTVDVALTADGPVVFEVSAFGGFRGALEGAGVDAASAYAEYALSAVQSAFDA</sequence>
<evidence type="ECO:0000313" key="4">
    <source>
        <dbReference type="EMBL" id="ORE85070.1"/>
    </source>
</evidence>
<evidence type="ECO:0000256" key="1">
    <source>
        <dbReference type="ARBA" id="ARBA00023211"/>
    </source>
</evidence>
<reference evidence="4 5" key="1">
    <citation type="submission" date="2013-04" db="EMBL/GenBank/DDBJ databases">
        <title>Oceanococcus atlanticus 22II-S10r2 Genome Sequencing.</title>
        <authorList>
            <person name="Lai Q."/>
            <person name="Li G."/>
            <person name="Shao Z."/>
        </authorList>
    </citation>
    <scope>NUCLEOTIDE SEQUENCE [LARGE SCALE GENOMIC DNA]</scope>
    <source>
        <strain evidence="4 5">22II-S10r2</strain>
    </source>
</reference>
<feature type="domain" description="ATP-grasp" evidence="3">
    <location>
        <begin position="108"/>
        <end position="289"/>
    </location>
</feature>
<dbReference type="RefSeq" id="WP_083563517.1">
    <property type="nucleotide sequence ID" value="NZ_AQQV01000006.1"/>
</dbReference>
<dbReference type="InterPro" id="IPR013651">
    <property type="entry name" value="ATP-grasp_RimK-type"/>
</dbReference>
<evidence type="ECO:0000313" key="5">
    <source>
        <dbReference type="Proteomes" id="UP000192342"/>
    </source>
</evidence>
<organism evidence="4 5">
    <name type="scientific">Oceanococcus atlanticus</name>
    <dbReference type="NCBI Taxonomy" id="1317117"/>
    <lineage>
        <taxon>Bacteria</taxon>
        <taxon>Pseudomonadati</taxon>
        <taxon>Pseudomonadota</taxon>
        <taxon>Gammaproteobacteria</taxon>
        <taxon>Chromatiales</taxon>
        <taxon>Oceanococcaceae</taxon>
        <taxon>Oceanococcus</taxon>
    </lineage>
</organism>
<comment type="caution">
    <text evidence="4">The sequence shown here is derived from an EMBL/GenBank/DDBJ whole genome shotgun (WGS) entry which is preliminary data.</text>
</comment>
<evidence type="ECO:0000256" key="2">
    <source>
        <dbReference type="PROSITE-ProRule" id="PRU00409"/>
    </source>
</evidence>
<keyword evidence="1" id="KW-0464">Manganese</keyword>
<evidence type="ECO:0000259" key="3">
    <source>
        <dbReference type="PROSITE" id="PS50975"/>
    </source>
</evidence>
<dbReference type="InterPro" id="IPR027592">
    <property type="entry name" value="ATP-grasp_GAK"/>
</dbReference>
<keyword evidence="2" id="KW-0547">Nucleotide-binding</keyword>
<dbReference type="STRING" id="1317117.ATO7_16345"/>
<dbReference type="PROSITE" id="PS50975">
    <property type="entry name" value="ATP_GRASP"/>
    <property type="match status" value="1"/>
</dbReference>
<gene>
    <name evidence="4" type="ORF">ATO7_16345</name>
</gene>
<dbReference type="Gene3D" id="3.40.50.20">
    <property type="match status" value="1"/>
</dbReference>
<proteinExistence type="predicted"/>
<dbReference type="InterPro" id="IPR011761">
    <property type="entry name" value="ATP-grasp"/>
</dbReference>
<dbReference type="GO" id="GO:0005524">
    <property type="term" value="F:ATP binding"/>
    <property type="evidence" value="ECO:0007669"/>
    <property type="project" value="UniProtKB-UniRule"/>
</dbReference>
<dbReference type="Proteomes" id="UP000192342">
    <property type="component" value="Unassembled WGS sequence"/>
</dbReference>
<name>A0A1Y1S9X4_9GAMM</name>
<keyword evidence="5" id="KW-1185">Reference proteome</keyword>
<dbReference type="NCBIfam" id="TIGR04356">
    <property type="entry name" value="grasp_GAK"/>
    <property type="match status" value="1"/>
</dbReference>
<dbReference type="EMBL" id="AQQV01000006">
    <property type="protein sequence ID" value="ORE85070.1"/>
    <property type="molecule type" value="Genomic_DNA"/>
</dbReference>
<dbReference type="GO" id="GO:0005737">
    <property type="term" value="C:cytoplasm"/>
    <property type="evidence" value="ECO:0007669"/>
    <property type="project" value="TreeGrafter"/>
</dbReference>
<dbReference type="PANTHER" id="PTHR21621">
    <property type="entry name" value="RIBOSOMAL PROTEIN S6 MODIFICATION PROTEIN"/>
    <property type="match status" value="1"/>
</dbReference>
<dbReference type="Gene3D" id="3.30.470.20">
    <property type="entry name" value="ATP-grasp fold, B domain"/>
    <property type="match status" value="1"/>
</dbReference>
<keyword evidence="2" id="KW-0067">ATP-binding</keyword>
<dbReference type="GO" id="GO:0016879">
    <property type="term" value="F:ligase activity, forming carbon-nitrogen bonds"/>
    <property type="evidence" value="ECO:0007669"/>
    <property type="project" value="TreeGrafter"/>
</dbReference>